<organism evidence="1 2">
    <name type="scientific">Camelina sativa</name>
    <name type="common">False flax</name>
    <name type="synonym">Myagrum sativum</name>
    <dbReference type="NCBI Taxonomy" id="90675"/>
    <lineage>
        <taxon>Eukaryota</taxon>
        <taxon>Viridiplantae</taxon>
        <taxon>Streptophyta</taxon>
        <taxon>Embryophyta</taxon>
        <taxon>Tracheophyta</taxon>
        <taxon>Spermatophyta</taxon>
        <taxon>Magnoliopsida</taxon>
        <taxon>eudicotyledons</taxon>
        <taxon>Gunneridae</taxon>
        <taxon>Pentapetalae</taxon>
        <taxon>rosids</taxon>
        <taxon>malvids</taxon>
        <taxon>Brassicales</taxon>
        <taxon>Brassicaceae</taxon>
        <taxon>Camelineae</taxon>
        <taxon>Camelina</taxon>
    </lineage>
</organism>
<reference evidence="2" key="2">
    <citation type="submission" date="2025-08" db="UniProtKB">
        <authorList>
            <consortium name="RefSeq"/>
        </authorList>
    </citation>
    <scope>IDENTIFICATION</scope>
    <source>
        <tissue evidence="2">Leaf</tissue>
    </source>
</reference>
<dbReference type="Proteomes" id="UP000694864">
    <property type="component" value="Chromosome 2"/>
</dbReference>
<evidence type="ECO:0000313" key="1">
    <source>
        <dbReference type="Proteomes" id="UP000694864"/>
    </source>
</evidence>
<name>A0ABM1R0L4_CAMSA</name>
<dbReference type="RefSeq" id="XP_019092552.1">
    <property type="nucleotide sequence ID" value="XM_019237007.1"/>
</dbReference>
<accession>A0ABM1R0L4</accession>
<reference evidence="1" key="1">
    <citation type="journal article" date="2014" name="Nat. Commun.">
        <title>The emerging biofuel crop Camelina sativa retains a highly undifferentiated hexaploid genome structure.</title>
        <authorList>
            <person name="Kagale S."/>
            <person name="Koh C."/>
            <person name="Nixon J."/>
            <person name="Bollina V."/>
            <person name="Clarke W.E."/>
            <person name="Tuteja R."/>
            <person name="Spillane C."/>
            <person name="Robinson S.J."/>
            <person name="Links M.G."/>
            <person name="Clarke C."/>
            <person name="Higgins E.E."/>
            <person name="Huebert T."/>
            <person name="Sharpe A.G."/>
            <person name="Parkin I.A."/>
        </authorList>
    </citation>
    <scope>NUCLEOTIDE SEQUENCE [LARGE SCALE GENOMIC DNA]</scope>
    <source>
        <strain evidence="1">cv. DH55</strain>
    </source>
</reference>
<protein>
    <submittedName>
        <fullName evidence="2">Uncharacterized protein LOC104734395</fullName>
    </submittedName>
</protein>
<gene>
    <name evidence="2" type="primary">LOC104734395</name>
</gene>
<keyword evidence="1" id="KW-1185">Reference proteome</keyword>
<dbReference type="GeneID" id="104734395"/>
<proteinExistence type="predicted"/>
<evidence type="ECO:0000313" key="2">
    <source>
        <dbReference type="RefSeq" id="XP_019092552.1"/>
    </source>
</evidence>
<sequence>MLLLSLFIHDSSALHIWVMVDPFIDEGDVSRRHGYVSLLLRSSRVMVDAFIDEGDVSRRQGYVSLLLCANVFKGVLEANYDMIRSLHILLHAFSQVLRKGTIIGSSRIPLQATDSWMALTDRHSDDSCYSSRVWFLNSWVAFYPVIFF</sequence>